<accession>A0ABZ3IV48</accession>
<keyword evidence="3" id="KW-1185">Reference proteome</keyword>
<sequence length="126" mass="14175">MNIDVPKNDDSGILHRLFELAHKRGIKIFPNQDLGENIFGLCVNFDGIKRIGLSSRLSLHAAIYVLSHELGHCQLHAAKVNYALYNKRDNYYDSIEQQADRFAAKLIKVLSRSAGVNHQMNIDGGQ</sequence>
<dbReference type="Pfam" id="PF06114">
    <property type="entry name" value="Peptidase_M78"/>
    <property type="match status" value="1"/>
</dbReference>
<dbReference type="EMBL" id="CP155573">
    <property type="protein sequence ID" value="XFO69591.1"/>
    <property type="molecule type" value="Genomic_DNA"/>
</dbReference>
<feature type="domain" description="IrrE N-terminal-like" evidence="1">
    <location>
        <begin position="23"/>
        <end position="106"/>
    </location>
</feature>
<organism evidence="2 3">
    <name type="scientific">Sporomusa silvacetica DSM 10669</name>
    <dbReference type="NCBI Taxonomy" id="1123289"/>
    <lineage>
        <taxon>Bacteria</taxon>
        <taxon>Bacillati</taxon>
        <taxon>Bacillota</taxon>
        <taxon>Negativicutes</taxon>
        <taxon>Selenomonadales</taxon>
        <taxon>Sporomusaceae</taxon>
        <taxon>Sporomusa</taxon>
    </lineage>
</organism>
<dbReference type="Gene3D" id="1.10.10.2910">
    <property type="match status" value="1"/>
</dbReference>
<evidence type="ECO:0000313" key="2">
    <source>
        <dbReference type="EMBL" id="XFO69591.1"/>
    </source>
</evidence>
<dbReference type="Proteomes" id="UP000216752">
    <property type="component" value="Chromosome"/>
</dbReference>
<reference evidence="2" key="1">
    <citation type="submission" date="2024-05" db="EMBL/GenBank/DDBJ databases">
        <title>Isolation and characterization of Sporomusa carbonis sp. nov., a carboxydotrophic hydrogenogen in the genus of Sporomusa isolated from a charcoal burning pile.</title>
        <authorList>
            <person name="Boeer T."/>
            <person name="Rosenbaum F."/>
            <person name="Eysell L."/>
            <person name="Mueller V."/>
            <person name="Daniel R."/>
            <person name="Poehlein A."/>
        </authorList>
    </citation>
    <scope>NUCLEOTIDE SEQUENCE [LARGE SCALE GENOMIC DNA]</scope>
    <source>
        <strain evidence="2">DSM 10669</strain>
    </source>
</reference>
<evidence type="ECO:0000313" key="3">
    <source>
        <dbReference type="Proteomes" id="UP000216752"/>
    </source>
</evidence>
<evidence type="ECO:0000259" key="1">
    <source>
        <dbReference type="Pfam" id="PF06114"/>
    </source>
</evidence>
<name>A0ABZ3IV48_9FIRM</name>
<gene>
    <name evidence="2" type="ORF">SPSIL_058250</name>
</gene>
<protein>
    <recommendedName>
        <fullName evidence="1">IrrE N-terminal-like domain-containing protein</fullName>
    </recommendedName>
</protein>
<dbReference type="RefSeq" id="WP_094607171.1">
    <property type="nucleotide sequence ID" value="NZ_CP155573.1"/>
</dbReference>
<dbReference type="InterPro" id="IPR010359">
    <property type="entry name" value="IrrE_HExxH"/>
</dbReference>
<proteinExistence type="predicted"/>